<sequence>MRRIRSCQNPSDLLVQIDEGIVFPVVDLIRRSTAAYNSRASFPVILVGARRLDASKVTIDKHPMNGLLIDFNVLNVSRGKIFNFRYAPGKRDPDPPLSPTWYQSQGSDPSIQIMPELYRFQLFQNQQKKLKKAAGDLHAAAPLRAAREAARAPLPDGQHALSRAGRPPCANVAHGVALVAPCMARPFRARRGRRAALCRTMCIDGGRRRAAAVRRPSDSVATADFF</sequence>
<keyword evidence="3" id="KW-1185">Reference proteome</keyword>
<evidence type="ECO:0000313" key="2">
    <source>
        <dbReference type="EMBL" id="KZV47154.1"/>
    </source>
</evidence>
<protein>
    <submittedName>
        <fullName evidence="2">Uncharacterized protein</fullName>
    </submittedName>
</protein>
<accession>A0A2Z7CR76</accession>
<reference evidence="2 3" key="1">
    <citation type="journal article" date="2015" name="Proc. Natl. Acad. Sci. U.S.A.">
        <title>The resurrection genome of Boea hygrometrica: A blueprint for survival of dehydration.</title>
        <authorList>
            <person name="Xiao L."/>
            <person name="Yang G."/>
            <person name="Zhang L."/>
            <person name="Yang X."/>
            <person name="Zhao S."/>
            <person name="Ji Z."/>
            <person name="Zhou Q."/>
            <person name="Hu M."/>
            <person name="Wang Y."/>
            <person name="Chen M."/>
            <person name="Xu Y."/>
            <person name="Jin H."/>
            <person name="Xiao X."/>
            <person name="Hu G."/>
            <person name="Bao F."/>
            <person name="Hu Y."/>
            <person name="Wan P."/>
            <person name="Li L."/>
            <person name="Deng X."/>
            <person name="Kuang T."/>
            <person name="Xiang C."/>
            <person name="Zhu J.K."/>
            <person name="Oliver M.J."/>
            <person name="He Y."/>
        </authorList>
    </citation>
    <scope>NUCLEOTIDE SEQUENCE [LARGE SCALE GENOMIC DNA]</scope>
    <source>
        <strain evidence="3">cv. XS01</strain>
    </source>
</reference>
<organism evidence="2 3">
    <name type="scientific">Dorcoceras hygrometricum</name>
    <dbReference type="NCBI Taxonomy" id="472368"/>
    <lineage>
        <taxon>Eukaryota</taxon>
        <taxon>Viridiplantae</taxon>
        <taxon>Streptophyta</taxon>
        <taxon>Embryophyta</taxon>
        <taxon>Tracheophyta</taxon>
        <taxon>Spermatophyta</taxon>
        <taxon>Magnoliopsida</taxon>
        <taxon>eudicotyledons</taxon>
        <taxon>Gunneridae</taxon>
        <taxon>Pentapetalae</taxon>
        <taxon>asterids</taxon>
        <taxon>lamiids</taxon>
        <taxon>Lamiales</taxon>
        <taxon>Gesneriaceae</taxon>
        <taxon>Didymocarpoideae</taxon>
        <taxon>Trichosporeae</taxon>
        <taxon>Loxocarpinae</taxon>
        <taxon>Dorcoceras</taxon>
    </lineage>
</organism>
<gene>
    <name evidence="2" type="ORF">F511_29365</name>
</gene>
<evidence type="ECO:0000256" key="1">
    <source>
        <dbReference type="SAM" id="MobiDB-lite"/>
    </source>
</evidence>
<feature type="region of interest" description="Disordered" evidence="1">
    <location>
        <begin position="87"/>
        <end position="107"/>
    </location>
</feature>
<dbReference type="Proteomes" id="UP000250235">
    <property type="component" value="Unassembled WGS sequence"/>
</dbReference>
<dbReference type="AlphaFoldDB" id="A0A2Z7CR76"/>
<evidence type="ECO:0000313" key="3">
    <source>
        <dbReference type="Proteomes" id="UP000250235"/>
    </source>
</evidence>
<proteinExistence type="predicted"/>
<name>A0A2Z7CR76_9LAMI</name>
<dbReference type="EMBL" id="KQ995305">
    <property type="protein sequence ID" value="KZV47154.1"/>
    <property type="molecule type" value="Genomic_DNA"/>
</dbReference>